<feature type="region of interest" description="Disordered" evidence="6">
    <location>
        <begin position="193"/>
        <end position="215"/>
    </location>
</feature>
<dbReference type="GO" id="GO:0046872">
    <property type="term" value="F:metal ion binding"/>
    <property type="evidence" value="ECO:0007669"/>
    <property type="project" value="UniProtKB-KW"/>
</dbReference>
<name>A0A931LUX4_FIMGI</name>
<evidence type="ECO:0000256" key="2">
    <source>
        <dbReference type="ARBA" id="ARBA00022801"/>
    </source>
</evidence>
<dbReference type="Gene3D" id="2.30.120.10">
    <property type="match status" value="1"/>
</dbReference>
<dbReference type="GO" id="GO:0016811">
    <property type="term" value="F:hydrolase activity, acting on carbon-nitrogen (but not peptide) bonds, in linear amides"/>
    <property type="evidence" value="ECO:0007669"/>
    <property type="project" value="InterPro"/>
</dbReference>
<dbReference type="InterPro" id="IPR043146">
    <property type="entry name" value="Penicillin_amidase_N_B-knob"/>
</dbReference>
<dbReference type="InterPro" id="IPR029055">
    <property type="entry name" value="Ntn_hydrolases_N"/>
</dbReference>
<dbReference type="InterPro" id="IPR043147">
    <property type="entry name" value="Penicillin_amidase_A-knob"/>
</dbReference>
<evidence type="ECO:0000256" key="5">
    <source>
        <dbReference type="PIRSR" id="PIRSR001227-2"/>
    </source>
</evidence>
<feature type="active site" description="Nucleophile" evidence="4">
    <location>
        <position position="262"/>
    </location>
</feature>
<dbReference type="InterPro" id="IPR023343">
    <property type="entry name" value="Penicillin_amidase_dom1"/>
</dbReference>
<comment type="similarity">
    <text evidence="1">Belongs to the peptidase S45 family.</text>
</comment>
<dbReference type="PANTHER" id="PTHR34218:SF4">
    <property type="entry name" value="ACYL-HOMOSERINE LACTONE ACYLASE QUIP"/>
    <property type="match status" value="1"/>
</dbReference>
<dbReference type="PIRSF" id="PIRSF001227">
    <property type="entry name" value="Pen_acylase"/>
    <property type="match status" value="1"/>
</dbReference>
<dbReference type="Pfam" id="PF01804">
    <property type="entry name" value="Penicil_amidase"/>
    <property type="match status" value="1"/>
</dbReference>
<evidence type="ECO:0000256" key="6">
    <source>
        <dbReference type="SAM" id="MobiDB-lite"/>
    </source>
</evidence>
<evidence type="ECO:0000256" key="1">
    <source>
        <dbReference type="ARBA" id="ARBA00006586"/>
    </source>
</evidence>
<keyword evidence="2" id="KW-0378">Hydrolase</keyword>
<organism evidence="7 8">
    <name type="scientific">Fimbriimonas ginsengisoli</name>
    <dbReference type="NCBI Taxonomy" id="1005039"/>
    <lineage>
        <taxon>Bacteria</taxon>
        <taxon>Bacillati</taxon>
        <taxon>Armatimonadota</taxon>
        <taxon>Fimbriimonadia</taxon>
        <taxon>Fimbriimonadales</taxon>
        <taxon>Fimbriimonadaceae</taxon>
        <taxon>Fimbriimonas</taxon>
    </lineage>
</organism>
<comment type="cofactor">
    <cofactor evidence="5">
        <name>Ca(2+)</name>
        <dbReference type="ChEBI" id="CHEBI:29108"/>
    </cofactor>
    <text evidence="5">Binds 1 Ca(2+) ion per dimer.</text>
</comment>
<dbReference type="PANTHER" id="PTHR34218">
    <property type="entry name" value="PEPTIDASE S45 PENICILLIN AMIDASE"/>
    <property type="match status" value="1"/>
</dbReference>
<evidence type="ECO:0000313" key="8">
    <source>
        <dbReference type="Proteomes" id="UP000727962"/>
    </source>
</evidence>
<dbReference type="AlphaFoldDB" id="A0A931LUX4"/>
<feature type="binding site" evidence="5">
    <location>
        <position position="463"/>
    </location>
    <ligand>
        <name>Ca(2+)</name>
        <dbReference type="ChEBI" id="CHEBI:29108"/>
    </ligand>
</feature>
<sequence length="754" mass="81769">MIACLVALALAPDAPPINRDPFGVPRVHAPTIGETYYWAGYAVAQDRLWQMENSRRMARGRMAEAFGPRFVNADAETLHFAYTDAELQTQVDSLSPGAREAFDRYADGVNAWIKQATDSGKLPPGYKANDLTPQPWTTSDSAAIGIKLFQLFGRMASGQMRNLALLEYLKGRPESKDKALDILDDLLWQNDSASPTTVAPEDDPNAKNHPEFPNPKRAITEKQLAEMPKTNIMELLPGVQLAAREETRRLAQLRATPFTTGSYAVAVSPSRSATGRAMLVSGPQMGFSTPSIVHEMSLEAPGFAVTGMDVPGIPGVAIGYTPNVAWGLTTGAADVEDIVYVKDSGTDGYELNGAKQQLEHDAFAMPVKGGQAKTVDQVRTSVGPVVAHTASGYLFCRRSPTWMREIKSIEAIYGLYQAKGPDDIDKAAHSASVNFNLFYATSSGDIGWRFLGDIPLRRLDLDPRLPTPAGPAGEWRGLLPFEQMPHVVNPRSGLIYNWNNKPVSWWANGATPAWGRIFHSEALGAQLGKPRLSAQDLEMAIWNIARADSSWPHFKDVFEDAAHSLVAGKAVIPPPATNAPSGPAAMADAGEAAEAAAFDGQLLDGSRPALAYRRFINRLRDQMFLPITGNFMNQDTFRLAVQESVIWNALHRRTKVDYTSGRSPSAVAEAALSAAAHLAPGAAFRDQGFPVADEPPVPYGNRGTYIQIVEATGHGFRGRNVLPPGVSESGRHSHDQSVLARSWLYKPMVPLGSP</sequence>
<dbReference type="InterPro" id="IPR014395">
    <property type="entry name" value="Pen/GL7ACA/AHL_acylase"/>
</dbReference>
<dbReference type="GO" id="GO:0017000">
    <property type="term" value="P:antibiotic biosynthetic process"/>
    <property type="evidence" value="ECO:0007669"/>
    <property type="project" value="InterPro"/>
</dbReference>
<dbReference type="SUPFAM" id="SSF56235">
    <property type="entry name" value="N-terminal nucleophile aminohydrolases (Ntn hydrolases)"/>
    <property type="match status" value="1"/>
</dbReference>
<dbReference type="Gene3D" id="3.60.20.10">
    <property type="entry name" value="Glutamine Phosphoribosylpyrophosphate, subunit 1, domain 1"/>
    <property type="match status" value="1"/>
</dbReference>
<dbReference type="InterPro" id="IPR002692">
    <property type="entry name" value="S45"/>
</dbReference>
<dbReference type="EMBL" id="JACOSL010000037">
    <property type="protein sequence ID" value="MBI1756618.1"/>
    <property type="molecule type" value="Genomic_DNA"/>
</dbReference>
<evidence type="ECO:0000256" key="3">
    <source>
        <dbReference type="ARBA" id="ARBA00023145"/>
    </source>
</evidence>
<comment type="caution">
    <text evidence="7">The sequence shown here is derived from an EMBL/GenBank/DDBJ whole genome shotgun (WGS) entry which is preliminary data.</text>
</comment>
<dbReference type="Gene3D" id="1.10.287.150">
    <property type="match status" value="1"/>
</dbReference>
<evidence type="ECO:0000313" key="7">
    <source>
        <dbReference type="EMBL" id="MBI1756618.1"/>
    </source>
</evidence>
<feature type="binding site" evidence="5">
    <location>
        <position position="337"/>
    </location>
    <ligand>
        <name>Ca(2+)</name>
        <dbReference type="ChEBI" id="CHEBI:29108"/>
    </ligand>
</feature>
<dbReference type="Gene3D" id="1.10.439.10">
    <property type="entry name" value="Penicillin Amidohydrolase, domain 1"/>
    <property type="match status" value="1"/>
</dbReference>
<gene>
    <name evidence="7" type="ORF">HYR64_05870</name>
</gene>
<feature type="binding site" evidence="5">
    <location>
        <position position="334"/>
    </location>
    <ligand>
        <name>Ca(2+)</name>
        <dbReference type="ChEBI" id="CHEBI:29108"/>
    </ligand>
</feature>
<proteinExistence type="inferred from homology"/>
<reference evidence="7" key="1">
    <citation type="submission" date="2020-07" db="EMBL/GenBank/DDBJ databases">
        <title>Huge and variable diversity of episymbiotic CPR bacteria and DPANN archaea in groundwater ecosystems.</title>
        <authorList>
            <person name="He C.Y."/>
            <person name="Keren R."/>
            <person name="Whittaker M."/>
            <person name="Farag I.F."/>
            <person name="Doudna J."/>
            <person name="Cate J.H.D."/>
            <person name="Banfield J.F."/>
        </authorList>
    </citation>
    <scope>NUCLEOTIDE SEQUENCE</scope>
    <source>
        <strain evidence="7">NC_groundwater_17_Pr7_B-0.1um_64_12</strain>
    </source>
</reference>
<keyword evidence="3" id="KW-0865">Zymogen</keyword>
<dbReference type="Proteomes" id="UP000727962">
    <property type="component" value="Unassembled WGS sequence"/>
</dbReference>
<evidence type="ECO:0000256" key="4">
    <source>
        <dbReference type="PIRSR" id="PIRSR001227-1"/>
    </source>
</evidence>
<protein>
    <submittedName>
        <fullName evidence="7">Penicillin acylase family protein</fullName>
    </submittedName>
</protein>
<accession>A0A931LUX4</accession>
<keyword evidence="5" id="KW-0479">Metal-binding</keyword>
<dbReference type="Gene3D" id="1.10.1400.10">
    <property type="match status" value="1"/>
</dbReference>
<keyword evidence="5" id="KW-0106">Calcium</keyword>